<dbReference type="Proteomes" id="UP000198848">
    <property type="component" value="Unassembled WGS sequence"/>
</dbReference>
<evidence type="ECO:0000313" key="3">
    <source>
        <dbReference type="Proteomes" id="UP000198848"/>
    </source>
</evidence>
<evidence type="ECO:0000313" key="2">
    <source>
        <dbReference type="EMBL" id="SDQ44436.1"/>
    </source>
</evidence>
<dbReference type="SUPFAM" id="SSF47240">
    <property type="entry name" value="Ferritin-like"/>
    <property type="match status" value="1"/>
</dbReference>
<dbReference type="Pfam" id="PF05974">
    <property type="entry name" value="DUF892"/>
    <property type="match status" value="1"/>
</dbReference>
<name>A0A1H1AZ33_NATTX</name>
<gene>
    <name evidence="2" type="ORF">SAMN04489842_0846</name>
</gene>
<dbReference type="STRING" id="1095778.SAMN04489842_0846"/>
<sequence>MTRPVTDRHDTFVYHPQELYYVERRHDEVLEAQLETVHNDALKRGLENHREKTIEQRDRLESVFDELDEPLEERPWPASTPRIGRSVDGAESDYDVSSVAGRVNETVVPSPGAEPTRIFPP</sequence>
<protein>
    <submittedName>
        <fullName evidence="2">Uncharacterized protein</fullName>
    </submittedName>
</protein>
<dbReference type="InterPro" id="IPR010287">
    <property type="entry name" value="DUF892_YciF-like"/>
</dbReference>
<keyword evidence="3" id="KW-1185">Reference proteome</keyword>
<organism evidence="2 3">
    <name type="scientific">Natronobacterium texcoconense</name>
    <dbReference type="NCBI Taxonomy" id="1095778"/>
    <lineage>
        <taxon>Archaea</taxon>
        <taxon>Methanobacteriati</taxon>
        <taxon>Methanobacteriota</taxon>
        <taxon>Stenosarchaea group</taxon>
        <taxon>Halobacteria</taxon>
        <taxon>Halobacteriales</taxon>
        <taxon>Natrialbaceae</taxon>
        <taxon>Natronobacterium</taxon>
    </lineage>
</organism>
<dbReference type="OrthoDB" id="192254at2157"/>
<reference evidence="3" key="1">
    <citation type="submission" date="2016-10" db="EMBL/GenBank/DDBJ databases">
        <authorList>
            <person name="Varghese N."/>
            <person name="Submissions S."/>
        </authorList>
    </citation>
    <scope>NUCLEOTIDE SEQUENCE [LARGE SCALE GENOMIC DNA]</scope>
    <source>
        <strain evidence="3">DSM 24767</strain>
    </source>
</reference>
<feature type="region of interest" description="Disordered" evidence="1">
    <location>
        <begin position="68"/>
        <end position="121"/>
    </location>
</feature>
<dbReference type="AlphaFoldDB" id="A0A1H1AZ33"/>
<proteinExistence type="predicted"/>
<dbReference type="InterPro" id="IPR012347">
    <property type="entry name" value="Ferritin-like"/>
</dbReference>
<dbReference type="InterPro" id="IPR009078">
    <property type="entry name" value="Ferritin-like_SF"/>
</dbReference>
<accession>A0A1H1AZ33</accession>
<dbReference type="Gene3D" id="1.20.1260.10">
    <property type="match status" value="1"/>
</dbReference>
<evidence type="ECO:0000256" key="1">
    <source>
        <dbReference type="SAM" id="MobiDB-lite"/>
    </source>
</evidence>
<dbReference type="EMBL" id="FNLC01000001">
    <property type="protein sequence ID" value="SDQ44436.1"/>
    <property type="molecule type" value="Genomic_DNA"/>
</dbReference>